<keyword evidence="2" id="KW-0560">Oxidoreductase</keyword>
<proteinExistence type="predicted"/>
<dbReference type="InterPro" id="IPR002355">
    <property type="entry name" value="Cu_oxidase_Cu_BS"/>
</dbReference>
<dbReference type="PROSITE" id="PS00080">
    <property type="entry name" value="MULTICOPPER_OXIDASE2"/>
    <property type="match status" value="1"/>
</dbReference>
<feature type="domain" description="Plastocyanin-like" evidence="4">
    <location>
        <begin position="330"/>
        <end position="453"/>
    </location>
</feature>
<sequence length="454" mass="50662">MAMPYVSKLAFAQSPDRPFMPIPALVNGSDGPVSLKMQTGLWSFDGKIKTPTWGLSQDYMGPVVRTRRGAELALHYENTLAEAVSIHGHGLHVTGELDGGPQRAIRPGTSWSPILPIVQEAATLWYHSHTHKRTGPHVYNGLAGMIVIDDDNSDSLPLPRRYGIDDLPFIVQDKDFNQDGTLLYNKVGLGRFYAEHMTVNGIIQPRVEVPKGLVRLRLLNGSNGRFFNFTFTDTRVFHVIAGDGGFLEEPVEVTTLFVAPGERYELLVDFSDGLPATLRSVQAERGEGTSPAFNPIQGEQTICTFEVNPRIAPDLDVRVPPRLNDIAWLDPKEAHITRHFTMATINRKMVINGRMMDMARIDHRVQKGAVEIWDLDGDVHNFHAHGCSFQVLSINGKTPPAHMKCWKDTVITDAKASFIVRFDHTASDAFPYMFHCHLLEHEDMGMMGQFTVEA</sequence>
<name>A0ABV7DA84_9PROT</name>
<dbReference type="CDD" id="cd13867">
    <property type="entry name" value="CuRO_2_CueO_FtsP"/>
    <property type="match status" value="1"/>
</dbReference>
<dbReference type="Pfam" id="PF07732">
    <property type="entry name" value="Cu-oxidase_3"/>
    <property type="match status" value="1"/>
</dbReference>
<dbReference type="RefSeq" id="WP_194215483.1">
    <property type="nucleotide sequence ID" value="NZ_CP061205.1"/>
</dbReference>
<accession>A0ABV7DA84</accession>
<feature type="domain" description="Plastocyanin-like" evidence="3">
    <location>
        <begin position="213"/>
        <end position="271"/>
    </location>
</feature>
<evidence type="ECO:0000313" key="6">
    <source>
        <dbReference type="EMBL" id="MFC3053564.1"/>
    </source>
</evidence>
<dbReference type="InterPro" id="IPR008972">
    <property type="entry name" value="Cupredoxin"/>
</dbReference>
<dbReference type="Gene3D" id="2.60.40.420">
    <property type="entry name" value="Cupredoxins - blue copper proteins"/>
    <property type="match status" value="3"/>
</dbReference>
<dbReference type="PANTHER" id="PTHR48267:SF1">
    <property type="entry name" value="BILIRUBIN OXIDASE"/>
    <property type="match status" value="1"/>
</dbReference>
<dbReference type="Proteomes" id="UP001595444">
    <property type="component" value="Unassembled WGS sequence"/>
</dbReference>
<dbReference type="EMBL" id="JBHRSL010000027">
    <property type="protein sequence ID" value="MFC3053564.1"/>
    <property type="molecule type" value="Genomic_DNA"/>
</dbReference>
<evidence type="ECO:0000256" key="1">
    <source>
        <dbReference type="ARBA" id="ARBA00022723"/>
    </source>
</evidence>
<evidence type="ECO:0000259" key="3">
    <source>
        <dbReference type="Pfam" id="PF00394"/>
    </source>
</evidence>
<keyword evidence="1" id="KW-0479">Metal-binding</keyword>
<protein>
    <submittedName>
        <fullName evidence="6">Multicopper oxidase family protein</fullName>
    </submittedName>
</protein>
<evidence type="ECO:0000313" key="7">
    <source>
        <dbReference type="Proteomes" id="UP001595444"/>
    </source>
</evidence>
<keyword evidence="7" id="KW-1185">Reference proteome</keyword>
<dbReference type="SUPFAM" id="SSF49503">
    <property type="entry name" value="Cupredoxins"/>
    <property type="match status" value="3"/>
</dbReference>
<dbReference type="Pfam" id="PF00394">
    <property type="entry name" value="Cu-oxidase"/>
    <property type="match status" value="1"/>
</dbReference>
<reference evidence="7" key="1">
    <citation type="journal article" date="2019" name="Int. J. Syst. Evol. Microbiol.">
        <title>The Global Catalogue of Microorganisms (GCM) 10K type strain sequencing project: providing services to taxonomists for standard genome sequencing and annotation.</title>
        <authorList>
            <consortium name="The Broad Institute Genomics Platform"/>
            <consortium name="The Broad Institute Genome Sequencing Center for Infectious Disease"/>
            <person name="Wu L."/>
            <person name="Ma J."/>
        </authorList>
    </citation>
    <scope>NUCLEOTIDE SEQUENCE [LARGE SCALE GENOMIC DNA]</scope>
    <source>
        <strain evidence="7">KCTC 62164</strain>
    </source>
</reference>
<feature type="domain" description="Plastocyanin-like" evidence="5">
    <location>
        <begin position="37"/>
        <end position="152"/>
    </location>
</feature>
<gene>
    <name evidence="6" type="ORF">ACFOKA_16815</name>
</gene>
<evidence type="ECO:0000259" key="4">
    <source>
        <dbReference type="Pfam" id="PF07731"/>
    </source>
</evidence>
<dbReference type="Pfam" id="PF07731">
    <property type="entry name" value="Cu-oxidase_2"/>
    <property type="match status" value="1"/>
</dbReference>
<organism evidence="6 7">
    <name type="scientific">Kordiimonas pumila</name>
    <dbReference type="NCBI Taxonomy" id="2161677"/>
    <lineage>
        <taxon>Bacteria</taxon>
        <taxon>Pseudomonadati</taxon>
        <taxon>Pseudomonadota</taxon>
        <taxon>Alphaproteobacteria</taxon>
        <taxon>Kordiimonadales</taxon>
        <taxon>Kordiimonadaceae</taxon>
        <taxon>Kordiimonas</taxon>
    </lineage>
</organism>
<dbReference type="InterPro" id="IPR045087">
    <property type="entry name" value="Cu-oxidase_fam"/>
</dbReference>
<evidence type="ECO:0000256" key="2">
    <source>
        <dbReference type="ARBA" id="ARBA00023002"/>
    </source>
</evidence>
<dbReference type="InterPro" id="IPR001117">
    <property type="entry name" value="Cu-oxidase_2nd"/>
</dbReference>
<dbReference type="InterPro" id="IPR011706">
    <property type="entry name" value="Cu-oxidase_C"/>
</dbReference>
<evidence type="ECO:0000259" key="5">
    <source>
        <dbReference type="Pfam" id="PF07732"/>
    </source>
</evidence>
<comment type="caution">
    <text evidence="6">The sequence shown here is derived from an EMBL/GenBank/DDBJ whole genome shotgun (WGS) entry which is preliminary data.</text>
</comment>
<dbReference type="InterPro" id="IPR011707">
    <property type="entry name" value="Cu-oxidase-like_N"/>
</dbReference>
<dbReference type="CDD" id="cd13890">
    <property type="entry name" value="CuRO_3_CueO_FtsP"/>
    <property type="match status" value="1"/>
</dbReference>
<dbReference type="PANTHER" id="PTHR48267">
    <property type="entry name" value="CUPREDOXIN SUPERFAMILY PROTEIN"/>
    <property type="match status" value="1"/>
</dbReference>